<dbReference type="EMBL" id="JAMQCR010000001">
    <property type="protein sequence ID" value="MCM2532561.1"/>
    <property type="molecule type" value="Genomic_DNA"/>
</dbReference>
<evidence type="ECO:0008006" key="3">
    <source>
        <dbReference type="Google" id="ProtNLM"/>
    </source>
</evidence>
<dbReference type="Proteomes" id="UP001523262">
    <property type="component" value="Unassembled WGS sequence"/>
</dbReference>
<accession>A0ABT0W8A9</accession>
<comment type="caution">
    <text evidence="1">The sequence shown here is derived from an EMBL/GenBank/DDBJ whole genome shotgun (WGS) entry which is preliminary data.</text>
</comment>
<keyword evidence="2" id="KW-1185">Reference proteome</keyword>
<name>A0ABT0W8A9_9BACI</name>
<protein>
    <recommendedName>
        <fullName evidence="3">DUF3892 domain-containing protein</fullName>
    </recommendedName>
</protein>
<evidence type="ECO:0000313" key="2">
    <source>
        <dbReference type="Proteomes" id="UP001523262"/>
    </source>
</evidence>
<reference evidence="1 2" key="1">
    <citation type="submission" date="2022-06" db="EMBL/GenBank/DDBJ databases">
        <authorList>
            <person name="Jeon C.O."/>
        </authorList>
    </citation>
    <scope>NUCLEOTIDE SEQUENCE [LARGE SCALE GENOMIC DNA]</scope>
    <source>
        <strain evidence="1 2">KCTC 13943</strain>
    </source>
</reference>
<evidence type="ECO:0000313" key="1">
    <source>
        <dbReference type="EMBL" id="MCM2532561.1"/>
    </source>
</evidence>
<sequence length="71" mass="8062">MAKFNVTFRFEKGNSVTNVVEAQSKESLYGLISSNQNWFKNEEHLGLVAVNLKNVNSIIISDHVEPRLRSL</sequence>
<organism evidence="1 2">
    <name type="scientific">Neobacillus pocheonensis</name>
    <dbReference type="NCBI Taxonomy" id="363869"/>
    <lineage>
        <taxon>Bacteria</taxon>
        <taxon>Bacillati</taxon>
        <taxon>Bacillota</taxon>
        <taxon>Bacilli</taxon>
        <taxon>Bacillales</taxon>
        <taxon>Bacillaceae</taxon>
        <taxon>Neobacillus</taxon>
    </lineage>
</organism>
<gene>
    <name evidence="1" type="ORF">NDK43_09400</name>
</gene>
<proteinExistence type="predicted"/>